<dbReference type="Gene3D" id="1.10.287.70">
    <property type="match status" value="1"/>
</dbReference>
<comment type="subcellular location">
    <subcellularLocation>
        <location evidence="1">Cell membrane</location>
        <topology evidence="1">Multi-pass membrane protein</topology>
    </subcellularLocation>
</comment>
<evidence type="ECO:0000256" key="5">
    <source>
        <dbReference type="ARBA" id="ARBA00022673"/>
    </source>
</evidence>
<keyword evidence="6 15" id="KW-0812">Transmembrane</keyword>
<dbReference type="GO" id="GO:0005262">
    <property type="term" value="F:calcium channel activity"/>
    <property type="evidence" value="ECO:0000318"/>
    <property type="project" value="GO_Central"/>
</dbReference>
<feature type="transmembrane region" description="Helical" evidence="15">
    <location>
        <begin position="487"/>
        <end position="506"/>
    </location>
</feature>
<evidence type="ECO:0000256" key="6">
    <source>
        <dbReference type="ARBA" id="ARBA00022692"/>
    </source>
</evidence>
<keyword evidence="18" id="KW-1185">Reference proteome</keyword>
<accession>B3S2T9</accession>
<evidence type="ECO:0000256" key="3">
    <source>
        <dbReference type="ARBA" id="ARBA00022475"/>
    </source>
</evidence>
<dbReference type="PROSITE" id="PS50088">
    <property type="entry name" value="ANK_REPEAT"/>
    <property type="match status" value="2"/>
</dbReference>
<dbReference type="PhylomeDB" id="B3S2T9"/>
<keyword evidence="10" id="KW-0406">Ion transport</keyword>
<dbReference type="KEGG" id="tad:TRIADDRAFT_58478"/>
<dbReference type="InterPro" id="IPR024862">
    <property type="entry name" value="TRPV"/>
</dbReference>
<feature type="repeat" description="ANK" evidence="13">
    <location>
        <begin position="291"/>
        <end position="323"/>
    </location>
</feature>
<name>B3S2T9_TRIAD</name>
<feature type="compositionally biased region" description="Polar residues" evidence="14">
    <location>
        <begin position="804"/>
        <end position="822"/>
    </location>
</feature>
<dbReference type="Gene3D" id="1.25.40.20">
    <property type="entry name" value="Ankyrin repeat-containing domain"/>
    <property type="match status" value="1"/>
</dbReference>
<dbReference type="AlphaFoldDB" id="B3S2T9"/>
<evidence type="ECO:0000256" key="9">
    <source>
        <dbReference type="ARBA" id="ARBA00022989"/>
    </source>
</evidence>
<dbReference type="Proteomes" id="UP000009022">
    <property type="component" value="Unassembled WGS sequence"/>
</dbReference>
<feature type="transmembrane region" description="Helical" evidence="15">
    <location>
        <begin position="570"/>
        <end position="593"/>
    </location>
</feature>
<evidence type="ECO:0000256" key="4">
    <source>
        <dbReference type="ARBA" id="ARBA00022568"/>
    </source>
</evidence>
<evidence type="ECO:0000256" key="7">
    <source>
        <dbReference type="ARBA" id="ARBA00022737"/>
    </source>
</evidence>
<dbReference type="HOGENOM" id="CLU_004840_1_0_1"/>
<dbReference type="RefSeq" id="XP_002114713.1">
    <property type="nucleotide sequence ID" value="XM_002114677.1"/>
</dbReference>
<dbReference type="FunFam" id="1.25.40.20:FF:000181">
    <property type="entry name" value="Nanchung, isoform A"/>
    <property type="match status" value="1"/>
</dbReference>
<dbReference type="InParanoid" id="B3S2T9"/>
<dbReference type="SMART" id="SM00248">
    <property type="entry name" value="ANK"/>
    <property type="match status" value="4"/>
</dbReference>
<keyword evidence="13" id="KW-0040">ANK repeat</keyword>
<evidence type="ECO:0000256" key="13">
    <source>
        <dbReference type="PROSITE-ProRule" id="PRU00023"/>
    </source>
</evidence>
<evidence type="ECO:0000256" key="2">
    <source>
        <dbReference type="ARBA" id="ARBA00022448"/>
    </source>
</evidence>
<dbReference type="PANTHER" id="PTHR10582:SF28">
    <property type="entry name" value="NANCHUNG, ISOFORM B"/>
    <property type="match status" value="1"/>
</dbReference>
<feature type="transmembrane region" description="Helical" evidence="15">
    <location>
        <begin position="422"/>
        <end position="442"/>
    </location>
</feature>
<dbReference type="InterPro" id="IPR002110">
    <property type="entry name" value="Ankyrin_rpt"/>
</dbReference>
<feature type="domain" description="Ion transport" evidence="16">
    <location>
        <begin position="546"/>
        <end position="669"/>
    </location>
</feature>
<reference evidence="17 18" key="1">
    <citation type="journal article" date="2008" name="Nature">
        <title>The Trichoplax genome and the nature of placozoans.</title>
        <authorList>
            <person name="Srivastava M."/>
            <person name="Begovic E."/>
            <person name="Chapman J."/>
            <person name="Putnam N.H."/>
            <person name="Hellsten U."/>
            <person name="Kawashima T."/>
            <person name="Kuo A."/>
            <person name="Mitros T."/>
            <person name="Salamov A."/>
            <person name="Carpenter M.L."/>
            <person name="Signorovitch A.Y."/>
            <person name="Moreno M.A."/>
            <person name="Kamm K."/>
            <person name="Grimwood J."/>
            <person name="Schmutz J."/>
            <person name="Shapiro H."/>
            <person name="Grigoriev I.V."/>
            <person name="Buss L.W."/>
            <person name="Schierwater B."/>
            <person name="Dellaporta S.L."/>
            <person name="Rokhsar D.S."/>
        </authorList>
    </citation>
    <scope>NUCLEOTIDE SEQUENCE [LARGE SCALE GENOMIC DNA]</scope>
    <source>
        <strain evidence="17 18">Grell-BS-1999</strain>
    </source>
</reference>
<dbReference type="CTD" id="6755758"/>
<protein>
    <recommendedName>
        <fullName evidence="16">Ion transport domain-containing protein</fullName>
    </recommendedName>
</protein>
<keyword evidence="12" id="KW-0407">Ion channel</keyword>
<evidence type="ECO:0000313" key="18">
    <source>
        <dbReference type="Proteomes" id="UP000009022"/>
    </source>
</evidence>
<evidence type="ECO:0000256" key="1">
    <source>
        <dbReference type="ARBA" id="ARBA00004651"/>
    </source>
</evidence>
<dbReference type="EMBL" id="DS985248">
    <property type="protein sequence ID" value="EDV22847.1"/>
    <property type="molecule type" value="Genomic_DNA"/>
</dbReference>
<dbReference type="STRING" id="10228.B3S2T9"/>
<keyword evidence="3" id="KW-1003">Cell membrane</keyword>
<feature type="region of interest" description="Disordered" evidence="14">
    <location>
        <begin position="803"/>
        <end position="837"/>
    </location>
</feature>
<evidence type="ECO:0000313" key="17">
    <source>
        <dbReference type="EMBL" id="EDV22847.1"/>
    </source>
</evidence>
<keyword evidence="4" id="KW-0109">Calcium transport</keyword>
<feature type="transmembrane region" description="Helical" evidence="15">
    <location>
        <begin position="634"/>
        <end position="656"/>
    </location>
</feature>
<keyword evidence="8" id="KW-0106">Calcium</keyword>
<organism evidence="17 18">
    <name type="scientific">Trichoplax adhaerens</name>
    <name type="common">Trichoplax reptans</name>
    <dbReference type="NCBI Taxonomy" id="10228"/>
    <lineage>
        <taxon>Eukaryota</taxon>
        <taxon>Metazoa</taxon>
        <taxon>Placozoa</taxon>
        <taxon>Uniplacotomia</taxon>
        <taxon>Trichoplacea</taxon>
        <taxon>Trichoplacidae</taxon>
        <taxon>Trichoplax</taxon>
    </lineage>
</organism>
<keyword evidence="5" id="KW-0107">Calcium channel</keyword>
<evidence type="ECO:0000259" key="16">
    <source>
        <dbReference type="Pfam" id="PF00520"/>
    </source>
</evidence>
<dbReference type="GO" id="GO:0098703">
    <property type="term" value="P:calcium ion import across plasma membrane"/>
    <property type="evidence" value="ECO:0000318"/>
    <property type="project" value="GO_Central"/>
</dbReference>
<dbReference type="GeneID" id="6755758"/>
<dbReference type="Pfam" id="PF00520">
    <property type="entry name" value="Ion_trans"/>
    <property type="match status" value="1"/>
</dbReference>
<keyword evidence="11 15" id="KW-0472">Membrane</keyword>
<keyword evidence="7" id="KW-0677">Repeat</keyword>
<proteinExistence type="predicted"/>
<dbReference type="Pfam" id="PF12796">
    <property type="entry name" value="Ank_2"/>
    <property type="match status" value="1"/>
</dbReference>
<feature type="repeat" description="ANK" evidence="13">
    <location>
        <begin position="258"/>
        <end position="290"/>
    </location>
</feature>
<evidence type="ECO:0000256" key="8">
    <source>
        <dbReference type="ARBA" id="ARBA00022837"/>
    </source>
</evidence>
<dbReference type="OrthoDB" id="533508at2759"/>
<dbReference type="GO" id="GO:0005886">
    <property type="term" value="C:plasma membrane"/>
    <property type="evidence" value="ECO:0000318"/>
    <property type="project" value="GO_Central"/>
</dbReference>
<keyword evidence="2" id="KW-0813">Transport</keyword>
<dbReference type="SUPFAM" id="SSF48403">
    <property type="entry name" value="Ankyrin repeat"/>
    <property type="match status" value="1"/>
</dbReference>
<dbReference type="InterPro" id="IPR036770">
    <property type="entry name" value="Ankyrin_rpt-contain_sf"/>
</dbReference>
<gene>
    <name evidence="17" type="ORF">TRIADDRAFT_58478</name>
</gene>
<dbReference type="InterPro" id="IPR005821">
    <property type="entry name" value="Ion_trans_dom"/>
</dbReference>
<feature type="transmembrane region" description="Helical" evidence="15">
    <location>
        <begin position="526"/>
        <end position="549"/>
    </location>
</feature>
<evidence type="ECO:0000256" key="14">
    <source>
        <dbReference type="SAM" id="MobiDB-lite"/>
    </source>
</evidence>
<dbReference type="FunCoup" id="B3S2T9">
    <property type="interactions" value="35"/>
</dbReference>
<evidence type="ECO:0000256" key="10">
    <source>
        <dbReference type="ARBA" id="ARBA00023065"/>
    </source>
</evidence>
<dbReference type="PANTHER" id="PTHR10582">
    <property type="entry name" value="TRANSIENT RECEPTOR POTENTIAL ION CHANNEL PROTEIN"/>
    <property type="match status" value="1"/>
</dbReference>
<keyword evidence="9 15" id="KW-1133">Transmembrane helix</keyword>
<dbReference type="OMA" id="CDEYYGE"/>
<sequence>MGNRASASHLSASSGDKTQATGGSTLYELADLHGGGKIIDQFRLIYQSDDPLTQSNFNQFLRNTIKPFLYNDGHGKLVPVSTLVEERENYRLGGVRKTKRKLLQYKKYYSMTQIIKDQHDIDPGSLEHDEHGNPCRLVCWDIARRGSVGENIVHLCLLLNNPFHTDLARRIIAVFPKLAMDIYLGDEYYGEGPLHMAIVNRDFFLAKFLIDLNAPVNEIACGKFFFPEDQKMKRVSNTNYEYVTVADDETDYEGFAYYGEYPLAFAACLEEMDICKLLIRHGAYINAKDANGNSVAHLTVIRNLPEMFDFALEHGADIYAKNNRGYNCLTLAAKMGNKEMVKHILELERKPYWTFGEVSCAAYPLSSLDTIDTESGLEGSIDRKSVLNIVVTSDNPRHLDLLDGLIVEILEQKWALFARKKFYQHLITYIVYLIIFNAAFILRPPFQPDPGTSHCVARNDTRRDYFLCPRVANGASKVIDSKDIGRLILELLTAGGSLGYLGSLIIDFNRQGFHIVFQSLVNAPTRFLFLLSCALVTISIPGLFICALTRGFRLVGPFVLMIGKMIKGDLLKFMLLYLIFLIAFSQAMVVSFAGTGGSRMFLNSPLRAIEGMFILSLGEFEEIEPEFDKAPHPIFVKILFVFYVVIANVLLVNMLIAMMGKTYETTVETRKEWKRQWAQTVLVIETSIKPKQRLQYQEKYSEALGDGHDGRAVVMRWQHDEIEKKRDHKRKIRKLNELADLLYKKDLEKRKNNKIANTIRNAINKGKTKPPTSNLESIRGKNLEMKNKRADILATVTNPGMILQATTRAGGSRPVSPQQNENTDNDASHQIVNPEEE</sequence>
<dbReference type="eggNOG" id="KOG3676">
    <property type="taxonomic scope" value="Eukaryota"/>
</dbReference>
<evidence type="ECO:0000256" key="11">
    <source>
        <dbReference type="ARBA" id="ARBA00023136"/>
    </source>
</evidence>
<dbReference type="PROSITE" id="PS50297">
    <property type="entry name" value="ANK_REP_REGION"/>
    <property type="match status" value="1"/>
</dbReference>
<evidence type="ECO:0000256" key="15">
    <source>
        <dbReference type="SAM" id="Phobius"/>
    </source>
</evidence>
<evidence type="ECO:0000256" key="12">
    <source>
        <dbReference type="ARBA" id="ARBA00023303"/>
    </source>
</evidence>